<accession>A0A4V4HE45</accession>
<dbReference type="OrthoDB" id="2799385at2759"/>
<evidence type="ECO:0000256" key="2">
    <source>
        <dbReference type="SAM" id="MobiDB-lite"/>
    </source>
</evidence>
<proteinExistence type="predicted"/>
<dbReference type="CDD" id="cd00086">
    <property type="entry name" value="homeodomain"/>
    <property type="match status" value="1"/>
</dbReference>
<keyword evidence="1" id="KW-0238">DNA-binding</keyword>
<dbReference type="AlphaFoldDB" id="A0A4V4HE45"/>
<feature type="region of interest" description="Disordered" evidence="2">
    <location>
        <begin position="218"/>
        <end position="243"/>
    </location>
</feature>
<keyword evidence="5" id="KW-1185">Reference proteome</keyword>
<evidence type="ECO:0000313" key="5">
    <source>
        <dbReference type="Proteomes" id="UP000297245"/>
    </source>
</evidence>
<feature type="region of interest" description="Disordered" evidence="2">
    <location>
        <begin position="1"/>
        <end position="21"/>
    </location>
</feature>
<dbReference type="InterPro" id="IPR001356">
    <property type="entry name" value="HD"/>
</dbReference>
<gene>
    <name evidence="4" type="ORF">K435DRAFT_282041</name>
</gene>
<comment type="subcellular location">
    <subcellularLocation>
        <location evidence="1">Nucleus</location>
    </subcellularLocation>
</comment>
<protein>
    <recommendedName>
        <fullName evidence="3">Homeobox domain-containing protein</fullName>
    </recommendedName>
</protein>
<organism evidence="4 5">
    <name type="scientific">Dendrothele bispora (strain CBS 962.96)</name>
    <dbReference type="NCBI Taxonomy" id="1314807"/>
    <lineage>
        <taxon>Eukaryota</taxon>
        <taxon>Fungi</taxon>
        <taxon>Dikarya</taxon>
        <taxon>Basidiomycota</taxon>
        <taxon>Agaricomycotina</taxon>
        <taxon>Agaricomycetes</taxon>
        <taxon>Agaricomycetidae</taxon>
        <taxon>Agaricales</taxon>
        <taxon>Agaricales incertae sedis</taxon>
        <taxon>Dendrothele</taxon>
    </lineage>
</organism>
<reference evidence="4 5" key="1">
    <citation type="journal article" date="2019" name="Nat. Ecol. Evol.">
        <title>Megaphylogeny resolves global patterns of mushroom evolution.</title>
        <authorList>
            <person name="Varga T."/>
            <person name="Krizsan K."/>
            <person name="Foldi C."/>
            <person name="Dima B."/>
            <person name="Sanchez-Garcia M."/>
            <person name="Sanchez-Ramirez S."/>
            <person name="Szollosi G.J."/>
            <person name="Szarkandi J.G."/>
            <person name="Papp V."/>
            <person name="Albert L."/>
            <person name="Andreopoulos W."/>
            <person name="Angelini C."/>
            <person name="Antonin V."/>
            <person name="Barry K.W."/>
            <person name="Bougher N.L."/>
            <person name="Buchanan P."/>
            <person name="Buyck B."/>
            <person name="Bense V."/>
            <person name="Catcheside P."/>
            <person name="Chovatia M."/>
            <person name="Cooper J."/>
            <person name="Damon W."/>
            <person name="Desjardin D."/>
            <person name="Finy P."/>
            <person name="Geml J."/>
            <person name="Haridas S."/>
            <person name="Hughes K."/>
            <person name="Justo A."/>
            <person name="Karasinski D."/>
            <person name="Kautmanova I."/>
            <person name="Kiss B."/>
            <person name="Kocsube S."/>
            <person name="Kotiranta H."/>
            <person name="LaButti K.M."/>
            <person name="Lechner B.E."/>
            <person name="Liimatainen K."/>
            <person name="Lipzen A."/>
            <person name="Lukacs Z."/>
            <person name="Mihaltcheva S."/>
            <person name="Morgado L.N."/>
            <person name="Niskanen T."/>
            <person name="Noordeloos M.E."/>
            <person name="Ohm R.A."/>
            <person name="Ortiz-Santana B."/>
            <person name="Ovrebo C."/>
            <person name="Racz N."/>
            <person name="Riley R."/>
            <person name="Savchenko A."/>
            <person name="Shiryaev A."/>
            <person name="Soop K."/>
            <person name="Spirin V."/>
            <person name="Szebenyi C."/>
            <person name="Tomsovsky M."/>
            <person name="Tulloss R.E."/>
            <person name="Uehling J."/>
            <person name="Grigoriev I.V."/>
            <person name="Vagvolgyi C."/>
            <person name="Papp T."/>
            <person name="Martin F.M."/>
            <person name="Miettinen O."/>
            <person name="Hibbett D.S."/>
            <person name="Nagy L.G."/>
        </authorList>
    </citation>
    <scope>NUCLEOTIDE SEQUENCE [LARGE SCALE GENOMIC DNA]</scope>
    <source>
        <strain evidence="4 5">CBS 962.96</strain>
    </source>
</reference>
<evidence type="ECO:0000313" key="4">
    <source>
        <dbReference type="EMBL" id="THU89765.1"/>
    </source>
</evidence>
<dbReference type="GO" id="GO:0003677">
    <property type="term" value="F:DNA binding"/>
    <property type="evidence" value="ECO:0007669"/>
    <property type="project" value="UniProtKB-UniRule"/>
</dbReference>
<sequence length="334" mass="37226">MPPSKKSSKKPSSNAKGRAKIPPEGIKYLRMVFHRYGEMHPDGSAKESILQQLQSQVPGTQHVTIRMLHRWFANERSSADGTNDTPSLTNTGKCDLEKWWRENPNPSKELITEWATQLDATCRDVNLFIEQKKLASQFSANPLDDVVPPVQPASTAELERSFLEKAIDQYNYFLETGSYPANHPPSEGNSGSCVGVGTALEMDSCGFNILNTDTGVLHNPSRELPADAEPSLRSLEQEPPSDPIASRLTLSLASIDLEEIEQIIANRAQRKALGSCEVTSGRAQEVHMSRKYPQTRQELDEMFKPYEEKIHKIMGSLGELDQLCSGLVESDKFR</sequence>
<evidence type="ECO:0000256" key="1">
    <source>
        <dbReference type="PROSITE-ProRule" id="PRU00108"/>
    </source>
</evidence>
<keyword evidence="1" id="KW-0371">Homeobox</keyword>
<evidence type="ECO:0000259" key="3">
    <source>
        <dbReference type="PROSITE" id="PS50071"/>
    </source>
</evidence>
<feature type="domain" description="Homeobox" evidence="3">
    <location>
        <begin position="12"/>
        <end position="82"/>
    </location>
</feature>
<feature type="DNA-binding region" description="Homeobox" evidence="1">
    <location>
        <begin position="14"/>
        <end position="83"/>
    </location>
</feature>
<name>A0A4V4HE45_DENBC</name>
<dbReference type="EMBL" id="ML179357">
    <property type="protein sequence ID" value="THU89765.1"/>
    <property type="molecule type" value="Genomic_DNA"/>
</dbReference>
<dbReference type="PROSITE" id="PS50071">
    <property type="entry name" value="HOMEOBOX_2"/>
    <property type="match status" value="1"/>
</dbReference>
<keyword evidence="1" id="KW-0539">Nucleus</keyword>
<dbReference type="Proteomes" id="UP000297245">
    <property type="component" value="Unassembled WGS sequence"/>
</dbReference>
<dbReference type="GO" id="GO:0005634">
    <property type="term" value="C:nucleus"/>
    <property type="evidence" value="ECO:0007669"/>
    <property type="project" value="UniProtKB-SubCell"/>
</dbReference>